<name>A0A1F7F2H1_UNCRA</name>
<proteinExistence type="predicted"/>
<dbReference type="SUPFAM" id="SSF51182">
    <property type="entry name" value="RmlC-like cupins"/>
    <property type="match status" value="1"/>
</dbReference>
<reference evidence="3 4" key="1">
    <citation type="journal article" date="2016" name="Nat. Commun.">
        <title>Thousands of microbial genomes shed light on interconnected biogeochemical processes in an aquifer system.</title>
        <authorList>
            <person name="Anantharaman K."/>
            <person name="Brown C.T."/>
            <person name="Hug L.A."/>
            <person name="Sharon I."/>
            <person name="Castelle C.J."/>
            <person name="Probst A.J."/>
            <person name="Thomas B.C."/>
            <person name="Singh A."/>
            <person name="Wilkins M.J."/>
            <person name="Karaoz U."/>
            <person name="Brodie E.L."/>
            <person name="Williams K.H."/>
            <person name="Hubbard S.S."/>
            <person name="Banfield J.F."/>
        </authorList>
    </citation>
    <scope>NUCLEOTIDE SEQUENCE [LARGE SCALE GENOMIC DNA]</scope>
</reference>
<dbReference type="Pfam" id="PF07883">
    <property type="entry name" value="Cupin_2"/>
    <property type="match status" value="1"/>
</dbReference>
<dbReference type="InterPro" id="IPR011051">
    <property type="entry name" value="RmlC_Cupin_sf"/>
</dbReference>
<dbReference type="PROSITE" id="PS50943">
    <property type="entry name" value="HTH_CROC1"/>
    <property type="match status" value="1"/>
</dbReference>
<dbReference type="InterPro" id="IPR010982">
    <property type="entry name" value="Lambda_DNA-bd_dom_sf"/>
</dbReference>
<dbReference type="PANTHER" id="PTHR46797:SF1">
    <property type="entry name" value="METHYLPHOSPHONATE SYNTHASE"/>
    <property type="match status" value="1"/>
</dbReference>
<dbReference type="Gene3D" id="1.10.260.40">
    <property type="entry name" value="lambda repressor-like DNA-binding domains"/>
    <property type="match status" value="1"/>
</dbReference>
<sequence>MEITSIAFNIRKLRQRKSFTVEALAKKAGVTKGFISQVENFRTVPSLPLLYKIAQALDVEPATLLAQDKETRTYVITRKDHGPVIEREFPESGFVYKALANEKNGKIMEPFTIEMPPHSTRKNVTTTGDEFFYMLEGKVDFFLGRDKVSLQAGDSLYFDGTVPHHPENNASKKALAIIIYAIKQG</sequence>
<organism evidence="3 4">
    <name type="scientific">Candidatus Raymondbacteria bacterium RIFOXYD12_FULL_49_13</name>
    <dbReference type="NCBI Taxonomy" id="1817890"/>
    <lineage>
        <taxon>Bacteria</taxon>
        <taxon>Raymondiibacteriota</taxon>
    </lineage>
</organism>
<protein>
    <recommendedName>
        <fullName evidence="2">HTH cro/C1-type domain-containing protein</fullName>
    </recommendedName>
</protein>
<dbReference type="InterPro" id="IPR001387">
    <property type="entry name" value="Cro/C1-type_HTH"/>
</dbReference>
<dbReference type="CDD" id="cd00093">
    <property type="entry name" value="HTH_XRE"/>
    <property type="match status" value="1"/>
</dbReference>
<dbReference type="Proteomes" id="UP000179243">
    <property type="component" value="Unassembled WGS sequence"/>
</dbReference>
<dbReference type="Pfam" id="PF01381">
    <property type="entry name" value="HTH_3"/>
    <property type="match status" value="1"/>
</dbReference>
<dbReference type="InterPro" id="IPR050807">
    <property type="entry name" value="TransReg_Diox_bact_type"/>
</dbReference>
<accession>A0A1F7F2H1</accession>
<dbReference type="Gene3D" id="2.60.120.10">
    <property type="entry name" value="Jelly Rolls"/>
    <property type="match status" value="1"/>
</dbReference>
<evidence type="ECO:0000259" key="2">
    <source>
        <dbReference type="PROSITE" id="PS50943"/>
    </source>
</evidence>
<dbReference type="GO" id="GO:0003700">
    <property type="term" value="F:DNA-binding transcription factor activity"/>
    <property type="evidence" value="ECO:0007669"/>
    <property type="project" value="TreeGrafter"/>
</dbReference>
<evidence type="ECO:0000313" key="3">
    <source>
        <dbReference type="EMBL" id="OGK00864.1"/>
    </source>
</evidence>
<dbReference type="AlphaFoldDB" id="A0A1F7F2H1"/>
<dbReference type="EMBL" id="MFYX01000139">
    <property type="protein sequence ID" value="OGK00864.1"/>
    <property type="molecule type" value="Genomic_DNA"/>
</dbReference>
<dbReference type="InterPro" id="IPR014710">
    <property type="entry name" value="RmlC-like_jellyroll"/>
</dbReference>
<dbReference type="GO" id="GO:0005829">
    <property type="term" value="C:cytosol"/>
    <property type="evidence" value="ECO:0007669"/>
    <property type="project" value="TreeGrafter"/>
</dbReference>
<comment type="caution">
    <text evidence="3">The sequence shown here is derived from an EMBL/GenBank/DDBJ whole genome shotgun (WGS) entry which is preliminary data.</text>
</comment>
<evidence type="ECO:0000313" key="4">
    <source>
        <dbReference type="Proteomes" id="UP000179243"/>
    </source>
</evidence>
<dbReference type="GO" id="GO:0003677">
    <property type="term" value="F:DNA binding"/>
    <property type="evidence" value="ECO:0007669"/>
    <property type="project" value="UniProtKB-KW"/>
</dbReference>
<feature type="domain" description="HTH cro/C1-type" evidence="2">
    <location>
        <begin position="10"/>
        <end position="64"/>
    </location>
</feature>
<dbReference type="InterPro" id="IPR013096">
    <property type="entry name" value="Cupin_2"/>
</dbReference>
<dbReference type="CDD" id="cd02209">
    <property type="entry name" value="cupin_XRE_C"/>
    <property type="match status" value="1"/>
</dbReference>
<dbReference type="SUPFAM" id="SSF47413">
    <property type="entry name" value="lambda repressor-like DNA-binding domains"/>
    <property type="match status" value="1"/>
</dbReference>
<gene>
    <name evidence="3" type="ORF">A2519_08020</name>
</gene>
<dbReference type="PANTHER" id="PTHR46797">
    <property type="entry name" value="HTH-TYPE TRANSCRIPTIONAL REGULATOR"/>
    <property type="match status" value="1"/>
</dbReference>
<evidence type="ECO:0000256" key="1">
    <source>
        <dbReference type="ARBA" id="ARBA00023125"/>
    </source>
</evidence>
<keyword evidence="1" id="KW-0238">DNA-binding</keyword>
<dbReference type="SMART" id="SM00530">
    <property type="entry name" value="HTH_XRE"/>
    <property type="match status" value="1"/>
</dbReference>